<accession>A0A1H7V7I2</accession>
<feature type="compositionally biased region" description="Low complexity" evidence="1">
    <location>
        <begin position="363"/>
        <end position="386"/>
    </location>
</feature>
<keyword evidence="4" id="KW-0808">Transferase</keyword>
<feature type="transmembrane region" description="Helical" evidence="2">
    <location>
        <begin position="62"/>
        <end position="83"/>
    </location>
</feature>
<dbReference type="GO" id="GO:0016787">
    <property type="term" value="F:hydrolase activity"/>
    <property type="evidence" value="ECO:0007669"/>
    <property type="project" value="UniProtKB-KW"/>
</dbReference>
<dbReference type="InterPro" id="IPR002656">
    <property type="entry name" value="Acyl_transf_3_dom"/>
</dbReference>
<dbReference type="Pfam" id="PF01757">
    <property type="entry name" value="Acyl_transf_3"/>
    <property type="match status" value="1"/>
</dbReference>
<feature type="transmembrane region" description="Helical" evidence="2">
    <location>
        <begin position="137"/>
        <end position="166"/>
    </location>
</feature>
<evidence type="ECO:0000313" key="5">
    <source>
        <dbReference type="Proteomes" id="UP000198677"/>
    </source>
</evidence>
<dbReference type="GO" id="GO:0009103">
    <property type="term" value="P:lipopolysaccharide biosynthetic process"/>
    <property type="evidence" value="ECO:0007669"/>
    <property type="project" value="TreeGrafter"/>
</dbReference>
<organism evidence="4 5">
    <name type="scientific">Rhodococcus maanshanensis</name>
    <dbReference type="NCBI Taxonomy" id="183556"/>
    <lineage>
        <taxon>Bacteria</taxon>
        <taxon>Bacillati</taxon>
        <taxon>Actinomycetota</taxon>
        <taxon>Actinomycetes</taxon>
        <taxon>Mycobacteriales</taxon>
        <taxon>Nocardiaceae</taxon>
        <taxon>Rhodococcus</taxon>
    </lineage>
</organism>
<dbReference type="GO" id="GO:0016747">
    <property type="term" value="F:acyltransferase activity, transferring groups other than amino-acyl groups"/>
    <property type="evidence" value="ECO:0007669"/>
    <property type="project" value="InterPro"/>
</dbReference>
<proteinExistence type="predicted"/>
<feature type="transmembrane region" description="Helical" evidence="2">
    <location>
        <begin position="291"/>
        <end position="311"/>
    </location>
</feature>
<feature type="region of interest" description="Disordered" evidence="1">
    <location>
        <begin position="358"/>
        <end position="386"/>
    </location>
</feature>
<dbReference type="EMBL" id="FOAW01000021">
    <property type="protein sequence ID" value="SEM04980.1"/>
    <property type="molecule type" value="Genomic_DNA"/>
</dbReference>
<evidence type="ECO:0000256" key="1">
    <source>
        <dbReference type="SAM" id="MobiDB-lite"/>
    </source>
</evidence>
<feature type="domain" description="Acyltransferase 3" evidence="3">
    <location>
        <begin position="13"/>
        <end position="333"/>
    </location>
</feature>
<protein>
    <submittedName>
        <fullName evidence="4">Peptidoglycan/LPS O-acetylase OafA/YrhL, contains acyltransferase and SGNH-hydrolase domains</fullName>
    </submittedName>
</protein>
<dbReference type="GO" id="GO:0016020">
    <property type="term" value="C:membrane"/>
    <property type="evidence" value="ECO:0007669"/>
    <property type="project" value="TreeGrafter"/>
</dbReference>
<keyword evidence="2" id="KW-1133">Transmembrane helix</keyword>
<dbReference type="PANTHER" id="PTHR23028:SF53">
    <property type="entry name" value="ACYL_TRANSF_3 DOMAIN-CONTAINING PROTEIN"/>
    <property type="match status" value="1"/>
</dbReference>
<keyword evidence="2" id="KW-0812">Transmembrane</keyword>
<dbReference type="Proteomes" id="UP000198677">
    <property type="component" value="Unassembled WGS sequence"/>
</dbReference>
<dbReference type="InterPro" id="IPR050879">
    <property type="entry name" value="Acyltransferase_3"/>
</dbReference>
<keyword evidence="5" id="KW-1185">Reference proteome</keyword>
<feature type="transmembrane region" description="Helical" evidence="2">
    <location>
        <begin position="317"/>
        <end position="339"/>
    </location>
</feature>
<dbReference type="AlphaFoldDB" id="A0A1H7V7I2"/>
<evidence type="ECO:0000256" key="2">
    <source>
        <dbReference type="SAM" id="Phobius"/>
    </source>
</evidence>
<sequence length="386" mass="42182">MRASSPPRIEFAGANLLRAIAVLAVIYSHISYYLIDDLGSGWWLIDGVYTVLVAGGGLNQHLSFLGVAIFMMLTGLMLTASATRHSPGRFLFNRVGRLLPALWVAVLIAIVLVRLGINGMFSGQDGISNSEAALSFVLGGFFLTPEVAVLGVTWTLVVQVLFYLYCVAARPLLRTIPIAVPLAGAALCSAVLLYNLYVPQPYAVPMLSKVAATLPAVFMGQIIYLGWARLADWRWVIVATMAQAEVVRLATDSHVYWAGDRYLWTMFVVTCAVLVLVRYDGYLGRSSVVRWTATRSYAIYLLHTLILYRVYENTVGYLGRTGAVLAFLLVTAGAAELLYRFVEVPASRWIGAQSHRFGRSDQSTTNATTPTITRTSTPIRTAGAID</sequence>
<name>A0A1H7V7I2_9NOCA</name>
<dbReference type="PANTHER" id="PTHR23028">
    <property type="entry name" value="ACETYLTRANSFERASE"/>
    <property type="match status" value="1"/>
</dbReference>
<evidence type="ECO:0000259" key="3">
    <source>
        <dbReference type="Pfam" id="PF01757"/>
    </source>
</evidence>
<keyword evidence="4" id="KW-0378">Hydrolase</keyword>
<feature type="transmembrane region" description="Helical" evidence="2">
    <location>
        <begin position="95"/>
        <end position="117"/>
    </location>
</feature>
<feature type="transmembrane region" description="Helical" evidence="2">
    <location>
        <begin position="178"/>
        <end position="197"/>
    </location>
</feature>
<keyword evidence="2" id="KW-0472">Membrane</keyword>
<feature type="transmembrane region" description="Helical" evidence="2">
    <location>
        <begin position="262"/>
        <end position="279"/>
    </location>
</feature>
<reference evidence="5" key="1">
    <citation type="submission" date="2016-10" db="EMBL/GenBank/DDBJ databases">
        <authorList>
            <person name="Varghese N."/>
            <person name="Submissions S."/>
        </authorList>
    </citation>
    <scope>NUCLEOTIDE SEQUENCE [LARGE SCALE GENOMIC DNA]</scope>
    <source>
        <strain evidence="5">DSM 44675</strain>
    </source>
</reference>
<gene>
    <name evidence="4" type="ORF">SAMN05444583_1212</name>
</gene>
<feature type="transmembrane region" description="Helical" evidence="2">
    <location>
        <begin position="12"/>
        <end position="35"/>
    </location>
</feature>
<keyword evidence="4" id="KW-0012">Acyltransferase</keyword>
<evidence type="ECO:0000313" key="4">
    <source>
        <dbReference type="EMBL" id="SEM04980.1"/>
    </source>
</evidence>